<dbReference type="Gene3D" id="3.40.50.300">
    <property type="entry name" value="P-loop containing nucleotide triphosphate hydrolases"/>
    <property type="match status" value="1"/>
</dbReference>
<dbReference type="PANTHER" id="PTHR12087">
    <property type="entry name" value="ORIGIN RECOGNITION COMPLEX SUBUNIT 4"/>
    <property type="match status" value="1"/>
</dbReference>
<name>A0ABR0CS37_9LAMI</name>
<accession>A0ABR0CS37</accession>
<gene>
    <name evidence="1" type="ORF">RD792_015454</name>
</gene>
<reference evidence="1 2" key="1">
    <citation type="journal article" date="2023" name="bioRxiv">
        <title>Genome report: Whole genome sequence and annotation of Penstemon davidsonii.</title>
        <authorList>
            <person name="Ostevik K.L."/>
            <person name="Alabady M."/>
            <person name="Zhang M."/>
            <person name="Rausher M.D."/>
        </authorList>
    </citation>
    <scope>NUCLEOTIDE SEQUENCE [LARGE SCALE GENOMIC DNA]</scope>
    <source>
        <strain evidence="1">DNT005</strain>
        <tissue evidence="1">Whole leaf</tissue>
    </source>
</reference>
<keyword evidence="2" id="KW-1185">Reference proteome</keyword>
<dbReference type="PANTHER" id="PTHR12087:SF0">
    <property type="entry name" value="ORIGIN RECOGNITION COMPLEX SUBUNIT 4"/>
    <property type="match status" value="1"/>
</dbReference>
<dbReference type="EMBL" id="JAYDYQ010002687">
    <property type="protein sequence ID" value="KAK4479910.1"/>
    <property type="molecule type" value="Genomic_DNA"/>
</dbReference>
<dbReference type="Proteomes" id="UP001291926">
    <property type="component" value="Unassembled WGS sequence"/>
</dbReference>
<comment type="caution">
    <text evidence="1">The sequence shown here is derived from an EMBL/GenBank/DDBJ whole genome shotgun (WGS) entry which is preliminary data.</text>
</comment>
<organism evidence="1 2">
    <name type="scientific">Penstemon davidsonii</name>
    <dbReference type="NCBI Taxonomy" id="160366"/>
    <lineage>
        <taxon>Eukaryota</taxon>
        <taxon>Viridiplantae</taxon>
        <taxon>Streptophyta</taxon>
        <taxon>Embryophyta</taxon>
        <taxon>Tracheophyta</taxon>
        <taxon>Spermatophyta</taxon>
        <taxon>Magnoliopsida</taxon>
        <taxon>eudicotyledons</taxon>
        <taxon>Gunneridae</taxon>
        <taxon>Pentapetalae</taxon>
        <taxon>asterids</taxon>
        <taxon>lamiids</taxon>
        <taxon>Lamiales</taxon>
        <taxon>Plantaginaceae</taxon>
        <taxon>Cheloneae</taxon>
        <taxon>Penstemon</taxon>
    </lineage>
</organism>
<dbReference type="InterPro" id="IPR027417">
    <property type="entry name" value="P-loop_NTPase"/>
</dbReference>
<dbReference type="InterPro" id="IPR016527">
    <property type="entry name" value="ORC4"/>
</dbReference>
<proteinExistence type="predicted"/>
<protein>
    <submittedName>
        <fullName evidence="1">Uncharacterized protein</fullName>
    </submittedName>
</protein>
<sequence>MQEVARQLCLENQLLFSKMVMHHLMTTPTSCCLCYGKNHGLGFIFCTICLIQWSYPLQGKQRLLYSLLDAMQSVTSQAVVVGVSCRLDADQLLEKRVRSRFSHRKLLFLPSSREDLQRVLEHILLLPTDSRLPQDYTATFNAKLLVSFPEMISSSY</sequence>
<evidence type="ECO:0000313" key="1">
    <source>
        <dbReference type="EMBL" id="KAK4479910.1"/>
    </source>
</evidence>
<evidence type="ECO:0000313" key="2">
    <source>
        <dbReference type="Proteomes" id="UP001291926"/>
    </source>
</evidence>